<accession>A0A7C4MPA6</accession>
<comment type="caution">
    <text evidence="1">The sequence shown here is derived from an EMBL/GenBank/DDBJ whole genome shotgun (WGS) entry which is preliminary data.</text>
</comment>
<organism evidence="1">
    <name type="scientific">Desulfatirhabdium butyrativorans</name>
    <dbReference type="NCBI Taxonomy" id="340467"/>
    <lineage>
        <taxon>Bacteria</taxon>
        <taxon>Pseudomonadati</taxon>
        <taxon>Thermodesulfobacteriota</taxon>
        <taxon>Desulfobacteria</taxon>
        <taxon>Desulfobacterales</taxon>
        <taxon>Desulfatirhabdiaceae</taxon>
        <taxon>Desulfatirhabdium</taxon>
    </lineage>
</organism>
<gene>
    <name evidence="1" type="ORF">ENS29_02900</name>
</gene>
<proteinExistence type="predicted"/>
<dbReference type="AlphaFoldDB" id="A0A7C4MPA6"/>
<evidence type="ECO:0000313" key="1">
    <source>
        <dbReference type="EMBL" id="HGU31786.1"/>
    </source>
</evidence>
<reference evidence="1" key="1">
    <citation type="journal article" date="2020" name="mSystems">
        <title>Genome- and Community-Level Interaction Insights into Carbon Utilization and Element Cycling Functions of Hydrothermarchaeota in Hydrothermal Sediment.</title>
        <authorList>
            <person name="Zhou Z."/>
            <person name="Liu Y."/>
            <person name="Xu W."/>
            <person name="Pan J."/>
            <person name="Luo Z.H."/>
            <person name="Li M."/>
        </authorList>
    </citation>
    <scope>NUCLEOTIDE SEQUENCE [LARGE SCALE GENOMIC DNA]</scope>
    <source>
        <strain evidence="1">SpSt-477</strain>
    </source>
</reference>
<protein>
    <submittedName>
        <fullName evidence="1">Uncharacterized protein</fullName>
    </submittedName>
</protein>
<name>A0A7C4MPA6_9BACT</name>
<sequence>MKMAARYLSLVTRHAFSQFGAEMERCPVCNAKYAGKRQCHRCKADLGRIEDTESAAGIFLQQAVSAYAAGDPPAMLEAAERSCSLHTTVKSLRMLACASLLNRRFDQAMRYRNRLKRVLS</sequence>
<dbReference type="EMBL" id="DSUH01000065">
    <property type="protein sequence ID" value="HGU31786.1"/>
    <property type="molecule type" value="Genomic_DNA"/>
</dbReference>